<sequence length="54" mass="6085">MTVPMNSSFPILQDNNPIVGKLASEKKRAKKLLSICLIVQSYRLAKIMTADNFF</sequence>
<dbReference type="Proteomes" id="UP000005959">
    <property type="component" value="Unassembled WGS sequence"/>
</dbReference>
<dbReference type="EMBL" id="AGCI01000099">
    <property type="protein sequence ID" value="EHM38955.1"/>
    <property type="molecule type" value="Genomic_DNA"/>
</dbReference>
<dbReference type="AlphaFoldDB" id="G9YBR0"/>
<proteinExistence type="predicted"/>
<name>G9YBR0_HAFAL</name>
<dbReference type="HOGENOM" id="CLU_3043988_0_0_6"/>
<evidence type="ECO:0000313" key="2">
    <source>
        <dbReference type="Proteomes" id="UP000005959"/>
    </source>
</evidence>
<protein>
    <submittedName>
        <fullName evidence="1">Uncharacterized protein</fullName>
    </submittedName>
</protein>
<comment type="caution">
    <text evidence="1">The sequence shown here is derived from an EMBL/GenBank/DDBJ whole genome shotgun (WGS) entry which is preliminary data.</text>
</comment>
<gene>
    <name evidence="1" type="ORF">HMPREF0454_04090</name>
</gene>
<reference evidence="1 2" key="1">
    <citation type="submission" date="2011-08" db="EMBL/GenBank/DDBJ databases">
        <authorList>
            <person name="Weinstock G."/>
            <person name="Sodergren E."/>
            <person name="Clifton S."/>
            <person name="Fulton L."/>
            <person name="Fulton B."/>
            <person name="Courtney L."/>
            <person name="Fronick C."/>
            <person name="Harrison M."/>
            <person name="Strong C."/>
            <person name="Farmer C."/>
            <person name="Delahaunty K."/>
            <person name="Markovic C."/>
            <person name="Hall O."/>
            <person name="Minx P."/>
            <person name="Tomlinson C."/>
            <person name="Mitreva M."/>
            <person name="Hou S."/>
            <person name="Chen J."/>
            <person name="Wollam A."/>
            <person name="Pepin K.H."/>
            <person name="Johnson M."/>
            <person name="Bhonagiri V."/>
            <person name="Zhang X."/>
            <person name="Suruliraj S."/>
            <person name="Warren W."/>
            <person name="Chinwalla A."/>
            <person name="Mardis E.R."/>
            <person name="Wilson R.K."/>
        </authorList>
    </citation>
    <scope>NUCLEOTIDE SEQUENCE [LARGE SCALE GENOMIC DNA]</scope>
    <source>
        <strain evidence="1 2">ATCC 51873</strain>
    </source>
</reference>
<organism evidence="1 2">
    <name type="scientific">Hafnia alvei ATCC 51873</name>
    <dbReference type="NCBI Taxonomy" id="1002364"/>
    <lineage>
        <taxon>Bacteria</taxon>
        <taxon>Pseudomonadati</taxon>
        <taxon>Pseudomonadota</taxon>
        <taxon>Gammaproteobacteria</taxon>
        <taxon>Enterobacterales</taxon>
        <taxon>Hafniaceae</taxon>
        <taxon>Hafnia</taxon>
    </lineage>
</organism>
<accession>G9YBR0</accession>
<evidence type="ECO:0000313" key="1">
    <source>
        <dbReference type="EMBL" id="EHM38955.1"/>
    </source>
</evidence>